<organism evidence="2 3">
    <name type="scientific">Deefgea chitinilytica</name>
    <dbReference type="NCBI Taxonomy" id="570276"/>
    <lineage>
        <taxon>Bacteria</taxon>
        <taxon>Pseudomonadati</taxon>
        <taxon>Pseudomonadota</taxon>
        <taxon>Betaproteobacteria</taxon>
        <taxon>Neisseriales</taxon>
        <taxon>Chitinibacteraceae</taxon>
        <taxon>Deefgea</taxon>
    </lineage>
</organism>
<protein>
    <submittedName>
        <fullName evidence="2">AAA family ATPase</fullName>
    </submittedName>
</protein>
<dbReference type="Gene3D" id="3.40.50.300">
    <property type="entry name" value="P-loop containing nucleotide triphosphate hydrolases"/>
    <property type="match status" value="1"/>
</dbReference>
<accession>A0ABS2CAL2</accession>
<evidence type="ECO:0000259" key="1">
    <source>
        <dbReference type="SMART" id="SM00382"/>
    </source>
</evidence>
<name>A0ABS2CAL2_9NEIS</name>
<dbReference type="InterPro" id="IPR027417">
    <property type="entry name" value="P-loop_NTPase"/>
</dbReference>
<keyword evidence="3" id="KW-1185">Reference proteome</keyword>
<comment type="caution">
    <text evidence="2">The sequence shown here is derived from an EMBL/GenBank/DDBJ whole genome shotgun (WGS) entry which is preliminary data.</text>
</comment>
<sequence length="345" mass="38620">MTSSNPISSVPASPTNLLAMRIKHVRIAQVMSELETLIYPESQEGLLLVCGPTGVGKTALARYMCESALNAAASEMNANPGIIPAVYIEAIASGEEEFSWRMFYESILEQLDGNLDMPRAEFDVDEKSGRYYRARGANRNTIPALRKAVEKALQERKTQFLVIDEAVHIFMQSTSHTKLNKKISTLKSLANKCKTQLILLGSYDLYPLVNFSGQLTRRAHVLHFERYRQDNEEDLRAFRACVLKFQSALPELWGQDLMKYCDALHENTLGCIGTLRTVLIRAAKLAQKDGHWSEDALRRALLTEAQCMQILSEIVDGESAINPGLTRTMPKPVKSSGMHKAWKTV</sequence>
<feature type="domain" description="AAA+ ATPase" evidence="1">
    <location>
        <begin position="43"/>
        <end position="228"/>
    </location>
</feature>
<dbReference type="InterPro" id="IPR049945">
    <property type="entry name" value="AAA_22"/>
</dbReference>
<dbReference type="InterPro" id="IPR003593">
    <property type="entry name" value="AAA+_ATPase"/>
</dbReference>
<dbReference type="Pfam" id="PF13401">
    <property type="entry name" value="AAA_22"/>
    <property type="match status" value="1"/>
</dbReference>
<dbReference type="Proteomes" id="UP001195660">
    <property type="component" value="Unassembled WGS sequence"/>
</dbReference>
<reference evidence="2 3" key="1">
    <citation type="submission" date="2019-11" db="EMBL/GenBank/DDBJ databases">
        <title>Novel Deefgea species.</title>
        <authorList>
            <person name="Han J.-H."/>
        </authorList>
    </citation>
    <scope>NUCLEOTIDE SEQUENCE [LARGE SCALE GENOMIC DNA]</scope>
    <source>
        <strain evidence="2 3">LMG 24817</strain>
    </source>
</reference>
<evidence type="ECO:0000313" key="2">
    <source>
        <dbReference type="EMBL" id="MBM5571092.1"/>
    </source>
</evidence>
<dbReference type="SMART" id="SM00382">
    <property type="entry name" value="AAA"/>
    <property type="match status" value="1"/>
</dbReference>
<gene>
    <name evidence="2" type="ORF">GM173_05795</name>
</gene>
<evidence type="ECO:0000313" key="3">
    <source>
        <dbReference type="Proteomes" id="UP001195660"/>
    </source>
</evidence>
<proteinExistence type="predicted"/>
<dbReference type="SUPFAM" id="SSF52540">
    <property type="entry name" value="P-loop containing nucleoside triphosphate hydrolases"/>
    <property type="match status" value="1"/>
</dbReference>
<dbReference type="RefSeq" id="WP_203570423.1">
    <property type="nucleotide sequence ID" value="NZ_WOFE01000002.1"/>
</dbReference>
<dbReference type="EMBL" id="WOFE01000002">
    <property type="protein sequence ID" value="MBM5571092.1"/>
    <property type="molecule type" value="Genomic_DNA"/>
</dbReference>